<dbReference type="InterPro" id="IPR039417">
    <property type="entry name" value="Peptidase_C1A_papain-like"/>
</dbReference>
<dbReference type="SUPFAM" id="SSF54001">
    <property type="entry name" value="Cysteine proteinases"/>
    <property type="match status" value="1"/>
</dbReference>
<dbReference type="InterPro" id="IPR038765">
    <property type="entry name" value="Papain-like_cys_pep_sf"/>
</dbReference>
<dbReference type="EMBL" id="DUZY01000001">
    <property type="protein sequence ID" value="DAD25472.1"/>
    <property type="molecule type" value="Genomic_DNA"/>
</dbReference>
<dbReference type="InterPro" id="IPR013128">
    <property type="entry name" value="Peptidase_C1A"/>
</dbReference>
<evidence type="ECO:0000313" key="5">
    <source>
        <dbReference type="Proteomes" id="UP000607653"/>
    </source>
</evidence>
<dbReference type="PROSITE" id="PS00640">
    <property type="entry name" value="THIOL_PROTEASE_ASN"/>
    <property type="match status" value="1"/>
</dbReference>
<dbReference type="PANTHER" id="PTHR12411">
    <property type="entry name" value="CYSTEINE PROTEASE FAMILY C1-RELATED"/>
    <property type="match status" value="1"/>
</dbReference>
<protein>
    <recommendedName>
        <fullName evidence="3">Peptidase C1A papain C-terminal domain-containing protein</fullName>
    </recommendedName>
</protein>
<dbReference type="GO" id="GO:0008234">
    <property type="term" value="F:cysteine-type peptidase activity"/>
    <property type="evidence" value="ECO:0007669"/>
    <property type="project" value="InterPro"/>
</dbReference>
<sequence length="151" mass="16208">MDTAFQYIQQTGGINSEENYPYRGVQGMCDTEKSASHAASISGYVDVPSNDENALLKAVAMQPVSVAIDASSNDFLFYSTGVFTGECGTDLNHAVTVVGYGTSEEGMKYWLLKNSWGTQWGDKGYMRIQRDVAASNGGLCGIAMKASYPTA</sequence>
<gene>
    <name evidence="4" type="ORF">HUJ06_026936</name>
</gene>
<organism evidence="4 5">
    <name type="scientific">Nelumbo nucifera</name>
    <name type="common">Sacred lotus</name>
    <dbReference type="NCBI Taxonomy" id="4432"/>
    <lineage>
        <taxon>Eukaryota</taxon>
        <taxon>Viridiplantae</taxon>
        <taxon>Streptophyta</taxon>
        <taxon>Embryophyta</taxon>
        <taxon>Tracheophyta</taxon>
        <taxon>Spermatophyta</taxon>
        <taxon>Magnoliopsida</taxon>
        <taxon>Proteales</taxon>
        <taxon>Nelumbonaceae</taxon>
        <taxon>Nelumbo</taxon>
    </lineage>
</organism>
<reference evidence="4 5" key="1">
    <citation type="journal article" date="2020" name="Mol. Biol. Evol.">
        <title>Distinct Expression and Methylation Patterns for Genes with Different Fates following a Single Whole-Genome Duplication in Flowering Plants.</title>
        <authorList>
            <person name="Shi T."/>
            <person name="Rahmani R.S."/>
            <person name="Gugger P.F."/>
            <person name="Wang M."/>
            <person name="Li H."/>
            <person name="Zhang Y."/>
            <person name="Li Z."/>
            <person name="Wang Q."/>
            <person name="Van de Peer Y."/>
            <person name="Marchal K."/>
            <person name="Chen J."/>
        </authorList>
    </citation>
    <scope>NUCLEOTIDE SEQUENCE [LARGE SCALE GENOMIC DNA]</scope>
    <source>
        <tissue evidence="4">Leaf</tissue>
    </source>
</reference>
<dbReference type="InterPro" id="IPR025661">
    <property type="entry name" value="Pept_asp_AS"/>
</dbReference>
<comment type="caution">
    <text evidence="4">The sequence shown here is derived from an EMBL/GenBank/DDBJ whole genome shotgun (WGS) entry which is preliminary data.</text>
</comment>
<accession>A0A822XZJ8</accession>
<feature type="domain" description="Peptidase C1A papain C-terminal" evidence="3">
    <location>
        <begin position="2"/>
        <end position="150"/>
    </location>
</feature>
<evidence type="ECO:0000313" key="4">
    <source>
        <dbReference type="EMBL" id="DAD25472.1"/>
    </source>
</evidence>
<dbReference type="CDD" id="cd02248">
    <property type="entry name" value="Peptidase_C1A"/>
    <property type="match status" value="1"/>
</dbReference>
<dbReference type="GO" id="GO:0006508">
    <property type="term" value="P:proteolysis"/>
    <property type="evidence" value="ECO:0007669"/>
    <property type="project" value="InterPro"/>
</dbReference>
<name>A0A822XZJ8_NELNU</name>
<keyword evidence="5" id="KW-1185">Reference proteome</keyword>
<dbReference type="Gene3D" id="3.90.70.10">
    <property type="entry name" value="Cysteine proteinases"/>
    <property type="match status" value="1"/>
</dbReference>
<dbReference type="PROSITE" id="PS00639">
    <property type="entry name" value="THIOL_PROTEASE_HIS"/>
    <property type="match status" value="1"/>
</dbReference>
<keyword evidence="2" id="KW-1015">Disulfide bond</keyword>
<dbReference type="InterPro" id="IPR000668">
    <property type="entry name" value="Peptidase_C1A_C"/>
</dbReference>
<dbReference type="InterPro" id="IPR025660">
    <property type="entry name" value="Pept_his_AS"/>
</dbReference>
<comment type="similarity">
    <text evidence="1">Belongs to the peptidase C1 family.</text>
</comment>
<evidence type="ECO:0000259" key="3">
    <source>
        <dbReference type="SMART" id="SM00645"/>
    </source>
</evidence>
<dbReference type="Proteomes" id="UP000607653">
    <property type="component" value="Unassembled WGS sequence"/>
</dbReference>
<dbReference type="AlphaFoldDB" id="A0A822XZJ8"/>
<dbReference type="Pfam" id="PF00112">
    <property type="entry name" value="Peptidase_C1"/>
    <property type="match status" value="1"/>
</dbReference>
<proteinExistence type="inferred from homology"/>
<evidence type="ECO:0000256" key="1">
    <source>
        <dbReference type="ARBA" id="ARBA00008455"/>
    </source>
</evidence>
<evidence type="ECO:0000256" key="2">
    <source>
        <dbReference type="ARBA" id="ARBA00023157"/>
    </source>
</evidence>
<dbReference type="SMART" id="SM00645">
    <property type="entry name" value="Pept_C1"/>
    <property type="match status" value="1"/>
</dbReference>